<keyword evidence="1" id="KW-1133">Transmembrane helix</keyword>
<protein>
    <submittedName>
        <fullName evidence="2">Uncharacterized protein</fullName>
    </submittedName>
</protein>
<proteinExistence type="predicted"/>
<feature type="transmembrane region" description="Helical" evidence="1">
    <location>
        <begin position="66"/>
        <end position="84"/>
    </location>
</feature>
<evidence type="ECO:0000313" key="3">
    <source>
        <dbReference type="Proteomes" id="UP000295281"/>
    </source>
</evidence>
<organism evidence="2 3">
    <name type="scientific">Actinorugispora endophytica</name>
    <dbReference type="NCBI Taxonomy" id="1605990"/>
    <lineage>
        <taxon>Bacteria</taxon>
        <taxon>Bacillati</taxon>
        <taxon>Actinomycetota</taxon>
        <taxon>Actinomycetes</taxon>
        <taxon>Streptosporangiales</taxon>
        <taxon>Nocardiopsidaceae</taxon>
        <taxon>Actinorugispora</taxon>
    </lineage>
</organism>
<keyword evidence="3" id="KW-1185">Reference proteome</keyword>
<comment type="caution">
    <text evidence="2">The sequence shown here is derived from an EMBL/GenBank/DDBJ whole genome shotgun (WGS) entry which is preliminary data.</text>
</comment>
<reference evidence="2 3" key="1">
    <citation type="submission" date="2019-03" db="EMBL/GenBank/DDBJ databases">
        <title>Genomic Encyclopedia of Type Strains, Phase IV (KMG-IV): sequencing the most valuable type-strain genomes for metagenomic binning, comparative biology and taxonomic classification.</title>
        <authorList>
            <person name="Goeker M."/>
        </authorList>
    </citation>
    <scope>NUCLEOTIDE SEQUENCE [LARGE SCALE GENOMIC DNA]</scope>
    <source>
        <strain evidence="2 3">DSM 46770</strain>
    </source>
</reference>
<evidence type="ECO:0000256" key="1">
    <source>
        <dbReference type="SAM" id="Phobius"/>
    </source>
</evidence>
<feature type="transmembrane region" description="Helical" evidence="1">
    <location>
        <begin position="12"/>
        <end position="32"/>
    </location>
</feature>
<dbReference type="RefSeq" id="WP_133741553.1">
    <property type="nucleotide sequence ID" value="NZ_SNYN01000007.1"/>
</dbReference>
<name>A0A4R6UY31_9ACTN</name>
<sequence>MQDRLPGPVRWARILMFVIAGLAFASAAVVFVQNGPAAALDALVFAAPSGAAQLLLGLLVRRRGPAVFTAVLIVQAVSIASTLLSPSPAASLTQLLLPAVVVGLALSRTSRDYFLRS</sequence>
<feature type="transmembrane region" description="Helical" evidence="1">
    <location>
        <begin position="90"/>
        <end position="107"/>
    </location>
</feature>
<dbReference type="EMBL" id="SNYN01000007">
    <property type="protein sequence ID" value="TDQ52200.1"/>
    <property type="molecule type" value="Genomic_DNA"/>
</dbReference>
<dbReference type="OrthoDB" id="7062264at2"/>
<keyword evidence="1" id="KW-0472">Membrane</keyword>
<evidence type="ECO:0000313" key="2">
    <source>
        <dbReference type="EMBL" id="TDQ52200.1"/>
    </source>
</evidence>
<dbReference type="AlphaFoldDB" id="A0A4R6UY31"/>
<dbReference type="Proteomes" id="UP000295281">
    <property type="component" value="Unassembled WGS sequence"/>
</dbReference>
<feature type="transmembrane region" description="Helical" evidence="1">
    <location>
        <begin position="38"/>
        <end position="59"/>
    </location>
</feature>
<gene>
    <name evidence="2" type="ORF">EV190_10730</name>
</gene>
<accession>A0A4R6UY31</accession>
<keyword evidence="1" id="KW-0812">Transmembrane</keyword>